<feature type="coiled-coil region" evidence="1">
    <location>
        <begin position="236"/>
        <end position="299"/>
    </location>
</feature>
<name>G0QZH3_ICHMU</name>
<dbReference type="InParanoid" id="G0QZH3"/>
<evidence type="ECO:0000256" key="1">
    <source>
        <dbReference type="SAM" id="Coils"/>
    </source>
</evidence>
<protein>
    <submittedName>
        <fullName evidence="3">Uncharacterized protein</fullName>
    </submittedName>
</protein>
<keyword evidence="4" id="KW-1185">Reference proteome</keyword>
<dbReference type="Proteomes" id="UP000008983">
    <property type="component" value="Unassembled WGS sequence"/>
</dbReference>
<proteinExistence type="predicted"/>
<feature type="chain" id="PRO_5003408316" evidence="2">
    <location>
        <begin position="25"/>
        <end position="410"/>
    </location>
</feature>
<dbReference type="eggNOG" id="ENOG502SP9N">
    <property type="taxonomic scope" value="Eukaryota"/>
</dbReference>
<dbReference type="EMBL" id="GL984150">
    <property type="protein sequence ID" value="EGR29383.1"/>
    <property type="molecule type" value="Genomic_DNA"/>
</dbReference>
<evidence type="ECO:0000256" key="2">
    <source>
        <dbReference type="SAM" id="SignalP"/>
    </source>
</evidence>
<reference evidence="3 4" key="1">
    <citation type="submission" date="2011-07" db="EMBL/GenBank/DDBJ databases">
        <authorList>
            <person name="Coyne R."/>
            <person name="Brami D."/>
            <person name="Johnson J."/>
            <person name="Hostetler J."/>
            <person name="Hannick L."/>
            <person name="Clark T."/>
            <person name="Cassidy-Hanley D."/>
            <person name="Inman J."/>
        </authorList>
    </citation>
    <scope>NUCLEOTIDE SEQUENCE [LARGE SCALE GENOMIC DNA]</scope>
    <source>
        <strain evidence="3 4">G5</strain>
    </source>
</reference>
<dbReference type="AlphaFoldDB" id="G0QZH3"/>
<gene>
    <name evidence="3" type="ORF">IMG5_156800</name>
</gene>
<keyword evidence="1" id="KW-0175">Coiled coil</keyword>
<feature type="signal peptide" evidence="2">
    <location>
        <begin position="1"/>
        <end position="24"/>
    </location>
</feature>
<dbReference type="RefSeq" id="XP_004030619.1">
    <property type="nucleotide sequence ID" value="XM_004030571.1"/>
</dbReference>
<organism evidence="3 4">
    <name type="scientific">Ichthyophthirius multifiliis</name>
    <name type="common">White spot disease agent</name>
    <name type="synonym">Ich</name>
    <dbReference type="NCBI Taxonomy" id="5932"/>
    <lineage>
        <taxon>Eukaryota</taxon>
        <taxon>Sar</taxon>
        <taxon>Alveolata</taxon>
        <taxon>Ciliophora</taxon>
        <taxon>Intramacronucleata</taxon>
        <taxon>Oligohymenophorea</taxon>
        <taxon>Hymenostomatida</taxon>
        <taxon>Ophryoglenina</taxon>
        <taxon>Ichthyophthirius</taxon>
    </lineage>
</organism>
<sequence length="410" mass="47109">KKMKQQSIAFCLLLLVIGSQTVLMSEKQTTFKKMRSIITIMSQVQTKLTTNGPINDIADLLFNYFQEIIQEQINHDTLFERQKKECDEEAEYRAKEVKDGQQAHDSAQVTLEHCNSQNNRAERDLSNNLDEQQKTRVYLQNLILTREQQAAKFQEDTQSYKANSAAVDEAISILQEIWSGQSEFIQLSRHVNKMLKHAISMRKVNKIAPLMAAFAQLSAKQLIADEAQLQQVLRLLNQFRQDVENDYRAKEKAEQEAQDAFAESKAATEDYLGHLEQAQKELEEELKELKSCINNQTAISQSAAAKIRRNQDLLDSTSNMCVAFANEYVSAAQGRIEEVELLQVILEKVKLRYEQLSDNVIIRGLQSKFDEYTNKSPYERVDSFVHQQGEFNEKGAAEARYVRNKDLEQL</sequence>
<evidence type="ECO:0000313" key="4">
    <source>
        <dbReference type="Proteomes" id="UP000008983"/>
    </source>
</evidence>
<dbReference type="OMA" id="CINNQSA"/>
<accession>G0QZH3</accession>
<dbReference type="GeneID" id="14905485"/>
<keyword evidence="2" id="KW-0732">Signal</keyword>
<feature type="non-terminal residue" evidence="3">
    <location>
        <position position="1"/>
    </location>
</feature>
<dbReference type="OrthoDB" id="290656at2759"/>
<evidence type="ECO:0000313" key="3">
    <source>
        <dbReference type="EMBL" id="EGR29383.1"/>
    </source>
</evidence>